<evidence type="ECO:0000256" key="3">
    <source>
        <dbReference type="ARBA" id="ARBA00022840"/>
    </source>
</evidence>
<dbReference type="RefSeq" id="WP_092727220.1">
    <property type="nucleotide sequence ID" value="NZ_FNGW01000008.1"/>
</dbReference>
<dbReference type="GO" id="GO:0005524">
    <property type="term" value="F:ATP binding"/>
    <property type="evidence" value="ECO:0007669"/>
    <property type="project" value="UniProtKB-KW"/>
</dbReference>
<protein>
    <recommendedName>
        <fullName evidence="4">ABC-type quaternary amine transporter</fullName>
        <ecNumber evidence="4">7.6.2.9</ecNumber>
    </recommendedName>
</protein>
<dbReference type="GO" id="GO:0015418">
    <property type="term" value="F:ABC-type quaternary ammonium compound transporting activity"/>
    <property type="evidence" value="ECO:0007669"/>
    <property type="project" value="UniProtKB-EC"/>
</dbReference>
<dbReference type="InterPro" id="IPR027417">
    <property type="entry name" value="P-loop_NTPase"/>
</dbReference>
<dbReference type="GO" id="GO:0016887">
    <property type="term" value="F:ATP hydrolysis activity"/>
    <property type="evidence" value="ECO:0007669"/>
    <property type="project" value="InterPro"/>
</dbReference>
<dbReference type="InterPro" id="IPR050093">
    <property type="entry name" value="ABC_SmlMolc_Importer"/>
</dbReference>
<dbReference type="PANTHER" id="PTHR42781">
    <property type="entry name" value="SPERMIDINE/PUTRESCINE IMPORT ATP-BINDING PROTEIN POTA"/>
    <property type="match status" value="1"/>
</dbReference>
<keyword evidence="2" id="KW-0547">Nucleotide-binding</keyword>
<dbReference type="STRING" id="1121325.SAMN04515677_108104"/>
<dbReference type="FunFam" id="3.40.50.300:FF:000425">
    <property type="entry name" value="Probable ABC transporter, ATP-binding subunit"/>
    <property type="match status" value="1"/>
</dbReference>
<keyword evidence="1" id="KW-0813">Transport</keyword>
<evidence type="ECO:0000313" key="6">
    <source>
        <dbReference type="EMBL" id="SDM30897.1"/>
    </source>
</evidence>
<feature type="domain" description="ABC transporter" evidence="5">
    <location>
        <begin position="4"/>
        <end position="234"/>
    </location>
</feature>
<dbReference type="SMART" id="SM00382">
    <property type="entry name" value="AAA"/>
    <property type="match status" value="1"/>
</dbReference>
<keyword evidence="7" id="KW-1185">Reference proteome</keyword>
<evidence type="ECO:0000256" key="1">
    <source>
        <dbReference type="ARBA" id="ARBA00022448"/>
    </source>
</evidence>
<evidence type="ECO:0000256" key="2">
    <source>
        <dbReference type="ARBA" id="ARBA00022741"/>
    </source>
</evidence>
<dbReference type="InterPro" id="IPR003593">
    <property type="entry name" value="AAA+_ATPase"/>
</dbReference>
<dbReference type="Gene3D" id="3.40.50.300">
    <property type="entry name" value="P-loop containing nucleotide triphosphate hydrolases"/>
    <property type="match status" value="1"/>
</dbReference>
<keyword evidence="3" id="KW-0067">ATP-binding</keyword>
<dbReference type="SUPFAM" id="SSF50331">
    <property type="entry name" value="MOP-like"/>
    <property type="match status" value="1"/>
</dbReference>
<proteinExistence type="predicted"/>
<dbReference type="InterPro" id="IPR008995">
    <property type="entry name" value="Mo/tungstate-bd_C_term_dom"/>
</dbReference>
<dbReference type="EC" id="7.6.2.9" evidence="4"/>
<dbReference type="PANTHER" id="PTHR42781:SF4">
    <property type="entry name" value="SPERMIDINE_PUTRESCINE IMPORT ATP-BINDING PROTEIN POTA"/>
    <property type="match status" value="1"/>
</dbReference>
<dbReference type="EMBL" id="FNGW01000008">
    <property type="protein sequence ID" value="SDM30897.1"/>
    <property type="molecule type" value="Genomic_DNA"/>
</dbReference>
<evidence type="ECO:0000259" key="5">
    <source>
        <dbReference type="PROSITE" id="PS50893"/>
    </source>
</evidence>
<accession>A0A1G9S6E7</accession>
<organism evidence="6 7">
    <name type="scientific">Romboutsia lituseburensis DSM 797</name>
    <dbReference type="NCBI Taxonomy" id="1121325"/>
    <lineage>
        <taxon>Bacteria</taxon>
        <taxon>Bacillati</taxon>
        <taxon>Bacillota</taxon>
        <taxon>Clostridia</taxon>
        <taxon>Peptostreptococcales</taxon>
        <taxon>Peptostreptococcaceae</taxon>
        <taxon>Romboutsia</taxon>
    </lineage>
</organism>
<dbReference type="InterPro" id="IPR003439">
    <property type="entry name" value="ABC_transporter-like_ATP-bd"/>
</dbReference>
<evidence type="ECO:0000256" key="4">
    <source>
        <dbReference type="ARBA" id="ARBA00066388"/>
    </source>
</evidence>
<evidence type="ECO:0000313" key="7">
    <source>
        <dbReference type="Proteomes" id="UP000199068"/>
    </source>
</evidence>
<dbReference type="SUPFAM" id="SSF52540">
    <property type="entry name" value="P-loop containing nucleoside triphosphate hydrolases"/>
    <property type="match status" value="1"/>
</dbReference>
<dbReference type="Pfam" id="PF00005">
    <property type="entry name" value="ABC_tran"/>
    <property type="match status" value="1"/>
</dbReference>
<sequence length="342" mass="38893">MSEVKILSVSKSFNSSKVLNNINIDIKNGELISLLGPSGCGKSTTLKLIAGILNPDEGDILFDNKSVLKLKTEKRDAAIVFQEYLLFPHMNIYENIAFGLKVKKIPKKDVDSRVSELLETIKLSSEKYKYPSELSGGQKQRVAIARALAINPKILLLDEPFSSLDINLRNEMREFVLEIQKKYNITTVLVTHDKEEALIMSDRIAVMLDGEIKQFDTPYNLYKSPKTKEVANIFGERNYIKGKLINGVFKADNINIDLNNNESYEEIEIMISKEDIILDEAKENNCNIATIAKKRYVGDKTYYEVKYNDYTLKLSSTNDGLEIGDNMSLKFNSHNIKYFCEK</sequence>
<reference evidence="6 7" key="1">
    <citation type="submission" date="2016-10" db="EMBL/GenBank/DDBJ databases">
        <authorList>
            <person name="de Groot N.N."/>
        </authorList>
    </citation>
    <scope>NUCLEOTIDE SEQUENCE [LARGE SCALE GENOMIC DNA]</scope>
    <source>
        <strain evidence="6 7">DSM 797</strain>
    </source>
</reference>
<dbReference type="PROSITE" id="PS00211">
    <property type="entry name" value="ABC_TRANSPORTER_1"/>
    <property type="match status" value="1"/>
</dbReference>
<dbReference type="Proteomes" id="UP000199068">
    <property type="component" value="Unassembled WGS sequence"/>
</dbReference>
<dbReference type="PROSITE" id="PS50893">
    <property type="entry name" value="ABC_TRANSPORTER_2"/>
    <property type="match status" value="1"/>
</dbReference>
<dbReference type="AlphaFoldDB" id="A0A1G9S6E7"/>
<dbReference type="InterPro" id="IPR017871">
    <property type="entry name" value="ABC_transporter-like_CS"/>
</dbReference>
<name>A0A1G9S6E7_9FIRM</name>
<gene>
    <name evidence="6" type="ORF">SAMN04515677_108104</name>
</gene>